<evidence type="ECO:0000256" key="7">
    <source>
        <dbReference type="ARBA" id="ARBA00022833"/>
    </source>
</evidence>
<dbReference type="Proteomes" id="UP001224428">
    <property type="component" value="Unassembled WGS sequence"/>
</dbReference>
<keyword evidence="4 12" id="KW-0645">Protease</keyword>
<evidence type="ECO:0000256" key="5">
    <source>
        <dbReference type="ARBA" id="ARBA00022723"/>
    </source>
</evidence>
<dbReference type="SUPFAM" id="SSF63737">
    <property type="entry name" value="Leukotriene A4 hydrolase N-terminal domain"/>
    <property type="match status" value="1"/>
</dbReference>
<feature type="domain" description="Aminopeptidase N-like N-terminal" evidence="15">
    <location>
        <begin position="13"/>
        <end position="186"/>
    </location>
</feature>
<evidence type="ECO:0000256" key="12">
    <source>
        <dbReference type="RuleBase" id="RU364040"/>
    </source>
</evidence>
<evidence type="ECO:0000256" key="6">
    <source>
        <dbReference type="ARBA" id="ARBA00022801"/>
    </source>
</evidence>
<evidence type="ECO:0000256" key="11">
    <source>
        <dbReference type="PIRSR" id="PIRSR634016-4"/>
    </source>
</evidence>
<dbReference type="InterPro" id="IPR024571">
    <property type="entry name" value="ERAP1-like_C_dom"/>
</dbReference>
<dbReference type="SUPFAM" id="SSF55486">
    <property type="entry name" value="Metalloproteases ('zincins'), catalytic domain"/>
    <property type="match status" value="1"/>
</dbReference>
<dbReference type="InterPro" id="IPR045357">
    <property type="entry name" value="Aminopeptidase_N-like_N"/>
</dbReference>
<evidence type="ECO:0000313" key="16">
    <source>
        <dbReference type="EMBL" id="MDJ1645486.1"/>
    </source>
</evidence>
<organism evidence="16 17">
    <name type="scientific">Mycoplasma phocimorsus</name>
    <dbReference type="NCBI Taxonomy" id="3045839"/>
    <lineage>
        <taxon>Bacteria</taxon>
        <taxon>Bacillati</taxon>
        <taxon>Mycoplasmatota</taxon>
        <taxon>Mollicutes</taxon>
        <taxon>Mycoplasmataceae</taxon>
        <taxon>Mycoplasma</taxon>
    </lineage>
</organism>
<feature type="domain" description="ERAP1-like C-terminal" evidence="14">
    <location>
        <begin position="514"/>
        <end position="826"/>
    </location>
</feature>
<evidence type="ECO:0000256" key="4">
    <source>
        <dbReference type="ARBA" id="ARBA00022670"/>
    </source>
</evidence>
<dbReference type="InterPro" id="IPR027268">
    <property type="entry name" value="Peptidase_M4/M1_CTD_sf"/>
</dbReference>
<dbReference type="Pfam" id="PF17900">
    <property type="entry name" value="Peptidase_M1_N"/>
    <property type="match status" value="1"/>
</dbReference>
<accession>A0AAJ1PTC6</accession>
<dbReference type="InterPro" id="IPR014782">
    <property type="entry name" value="Peptidase_M1_dom"/>
</dbReference>
<keyword evidence="3 12" id="KW-0031">Aminopeptidase</keyword>
<dbReference type="PANTHER" id="PTHR11533">
    <property type="entry name" value="PROTEASE M1 ZINC METALLOPROTEASE"/>
    <property type="match status" value="1"/>
</dbReference>
<dbReference type="GO" id="GO:0016285">
    <property type="term" value="F:alanyl aminopeptidase activity"/>
    <property type="evidence" value="ECO:0007669"/>
    <property type="project" value="UniProtKB-EC"/>
</dbReference>
<keyword evidence="6 12" id="KW-0378">Hydrolase</keyword>
<protein>
    <recommendedName>
        <fullName evidence="12">Aminopeptidase</fullName>
        <ecNumber evidence="12">3.4.11.-</ecNumber>
    </recommendedName>
</protein>
<evidence type="ECO:0000259" key="15">
    <source>
        <dbReference type="Pfam" id="PF17900"/>
    </source>
</evidence>
<dbReference type="InterPro" id="IPR042097">
    <property type="entry name" value="Aminopeptidase_N-like_N_sf"/>
</dbReference>
<dbReference type="CDD" id="cd09601">
    <property type="entry name" value="M1_APN-Q_like"/>
    <property type="match status" value="1"/>
</dbReference>
<dbReference type="GO" id="GO:0042277">
    <property type="term" value="F:peptide binding"/>
    <property type="evidence" value="ECO:0007669"/>
    <property type="project" value="TreeGrafter"/>
</dbReference>
<feature type="active site" description="Proton acceptor" evidence="9">
    <location>
        <position position="294"/>
    </location>
</feature>
<dbReference type="Gene3D" id="1.25.50.20">
    <property type="match status" value="1"/>
</dbReference>
<evidence type="ECO:0000256" key="8">
    <source>
        <dbReference type="ARBA" id="ARBA00023049"/>
    </source>
</evidence>
<evidence type="ECO:0000256" key="1">
    <source>
        <dbReference type="ARBA" id="ARBA00000098"/>
    </source>
</evidence>
<dbReference type="GO" id="GO:0016020">
    <property type="term" value="C:membrane"/>
    <property type="evidence" value="ECO:0007669"/>
    <property type="project" value="TreeGrafter"/>
</dbReference>
<dbReference type="GO" id="GO:0070006">
    <property type="term" value="F:metalloaminopeptidase activity"/>
    <property type="evidence" value="ECO:0007669"/>
    <property type="project" value="TreeGrafter"/>
</dbReference>
<dbReference type="GO" id="GO:0005737">
    <property type="term" value="C:cytoplasm"/>
    <property type="evidence" value="ECO:0007669"/>
    <property type="project" value="TreeGrafter"/>
</dbReference>
<dbReference type="InterPro" id="IPR050344">
    <property type="entry name" value="Peptidase_M1_aminopeptidases"/>
</dbReference>
<sequence length="848" mass="97978">MNKVKHFIEYFIPENYKLFFDIKRIKKQFCGSVEIFGEAINNNIFIHQKSLEIKSVKHQGKELNFKVNNDEHEIEIELNFIGKTSIYIEFCGKITDNMVGIYPSYYQIKGNKKEIISTQFQSHFAREAFPCIDEPAAKATFDLSLTFDNQTSEDIALSNMPEIEIEQRQKTGIYKFAKTPKMSSYLLAFVIGELQSIETLTNNGTKVAIYSTKAHNINNLKIALKYAKESIEFYERFFNIKYPLPQSFHVALPDFSAGAMENWGLVTYREVYLLANESASVSSKQGIALVVAHEVAHQWFGNLVTMKWWDDLWLNESFANMMEYVCVDHIEPKWNIIEDFQSSGVLPALKRDATDGVQSVHVEVNHPDEINTLFDSAIVYAKGSRLMHMLMRWLGKENFAKGLHNYFLKHSYSNTVGIDLWNELSAVSNKDVEEFINSWLEQPGYPVVELKVEDDTLIISQQQFFIGTNEPKDRLWFVPLNSNWEGLPEILTTKEIRIKNYSNLKANNKGALRLNIGNTAHYICDYKGDLLDEILAEFSKLDKTAKFQLLQNISFLAQAQMVEYVQILKLLPYLSNENSSLVISMMNNLLNSLILFVDHKSKEENKLRQLTYKLFVKNFERLTLFKKENEAVDDEFVRSITLSKMLFAKDENLIAQAHELFEQYKNNLEAIPVSARYIAIANEVEHFANQQLIEELVNLYKNAVSPSFKQELRAAITSIQDLEICKYIISLFKEKDIIKPQDLLSWFISLLAKPISQDIAWNWLVENWNWIQEKLGGDMSFDSFVVQPGAILKTQEKLDQFKEFFTPKLNNLAISRSIKMSINQIEARVALINKEKESVTHSLLKLEI</sequence>
<name>A0AAJ1PTC6_9MOLU</name>
<comment type="caution">
    <text evidence="16">The sequence shown here is derived from an EMBL/GenBank/DDBJ whole genome shotgun (WGS) entry which is preliminary data.</text>
</comment>
<keyword evidence="7 10" id="KW-0862">Zinc</keyword>
<evidence type="ECO:0000256" key="2">
    <source>
        <dbReference type="ARBA" id="ARBA00010136"/>
    </source>
</evidence>
<dbReference type="GO" id="GO:0006508">
    <property type="term" value="P:proteolysis"/>
    <property type="evidence" value="ECO:0007669"/>
    <property type="project" value="UniProtKB-KW"/>
</dbReference>
<proteinExistence type="inferred from homology"/>
<comment type="similarity">
    <text evidence="2 12">Belongs to the peptidase M1 family.</text>
</comment>
<keyword evidence="8 12" id="KW-0482">Metalloprotease</keyword>
<feature type="binding site" evidence="10">
    <location>
        <position position="316"/>
    </location>
    <ligand>
        <name>Zn(2+)</name>
        <dbReference type="ChEBI" id="CHEBI:29105"/>
        <note>catalytic</note>
    </ligand>
</feature>
<dbReference type="RefSeq" id="WP_283827060.1">
    <property type="nucleotide sequence ID" value="NZ_JASDDP010000002.1"/>
</dbReference>
<feature type="site" description="Transition state stabilizer" evidence="11">
    <location>
        <position position="380"/>
    </location>
</feature>
<comment type="catalytic activity">
    <reaction evidence="1">
        <text>Release of an N-terminal amino acid, Xaa-|-Yaa- from a peptide, amide or arylamide. Xaa is preferably Ala, but may be most amino acids including Pro (slow action). When a terminal hydrophobic residue is followed by a prolyl residue, the two may be released as an intact Xaa-Pro dipeptide.</text>
        <dbReference type="EC" id="3.4.11.2"/>
    </reaction>
</comment>
<dbReference type="GO" id="GO:0043171">
    <property type="term" value="P:peptide catabolic process"/>
    <property type="evidence" value="ECO:0007669"/>
    <property type="project" value="TreeGrafter"/>
</dbReference>
<comment type="cofactor">
    <cofactor evidence="10 12">
        <name>Zn(2+)</name>
        <dbReference type="ChEBI" id="CHEBI:29105"/>
    </cofactor>
    <text evidence="10 12">Binds 1 zinc ion per subunit.</text>
</comment>
<dbReference type="InterPro" id="IPR001930">
    <property type="entry name" value="Peptidase_M1"/>
</dbReference>
<feature type="binding site" evidence="10">
    <location>
        <position position="293"/>
    </location>
    <ligand>
        <name>Zn(2+)</name>
        <dbReference type="ChEBI" id="CHEBI:29105"/>
        <note>catalytic</note>
    </ligand>
</feature>
<evidence type="ECO:0000313" key="17">
    <source>
        <dbReference type="Proteomes" id="UP001224428"/>
    </source>
</evidence>
<evidence type="ECO:0000259" key="13">
    <source>
        <dbReference type="Pfam" id="PF01433"/>
    </source>
</evidence>
<evidence type="ECO:0000256" key="3">
    <source>
        <dbReference type="ARBA" id="ARBA00022438"/>
    </source>
</evidence>
<dbReference type="GO" id="GO:0008270">
    <property type="term" value="F:zinc ion binding"/>
    <property type="evidence" value="ECO:0007669"/>
    <property type="project" value="UniProtKB-UniRule"/>
</dbReference>
<dbReference type="Pfam" id="PF11838">
    <property type="entry name" value="ERAP1_C"/>
    <property type="match status" value="1"/>
</dbReference>
<dbReference type="PANTHER" id="PTHR11533:SF174">
    <property type="entry name" value="PUROMYCIN-SENSITIVE AMINOPEPTIDASE-RELATED"/>
    <property type="match status" value="1"/>
</dbReference>
<keyword evidence="5 10" id="KW-0479">Metal-binding</keyword>
<reference evidence="16" key="1">
    <citation type="submission" date="2023-05" db="EMBL/GenBank/DDBJ databases">
        <title>Mycoplasma phocimorsus sp. nov., isolated from Scandinavian patients with seal finger or septic arthritis after contact with seals.</title>
        <authorList>
            <person name="Skafte-Holm A."/>
            <person name="Pedersen T.R."/>
            <person name="Froelund M."/>
            <person name="Stegger M."/>
            <person name="Qvortrup K."/>
            <person name="Michaels D.L."/>
            <person name="Brown D.R."/>
            <person name="Jensen J.S."/>
        </authorList>
    </citation>
    <scope>NUCLEOTIDE SEQUENCE</scope>
    <source>
        <strain evidence="16">M5725</strain>
    </source>
</reference>
<dbReference type="Gene3D" id="2.60.40.1730">
    <property type="entry name" value="tricorn interacting facor f3 domain"/>
    <property type="match status" value="1"/>
</dbReference>
<dbReference type="Gene3D" id="1.10.390.10">
    <property type="entry name" value="Neutral Protease Domain 2"/>
    <property type="match status" value="1"/>
</dbReference>
<dbReference type="EC" id="3.4.11.-" evidence="12"/>
<dbReference type="InterPro" id="IPR034016">
    <property type="entry name" value="M1_APN-typ"/>
</dbReference>
<dbReference type="PRINTS" id="PR00756">
    <property type="entry name" value="ALADIPTASE"/>
</dbReference>
<gene>
    <name evidence="16" type="ORF">QLQ80_00060</name>
</gene>
<feature type="domain" description="Peptidase M1 membrane alanine aminopeptidase" evidence="13">
    <location>
        <begin position="223"/>
        <end position="439"/>
    </location>
</feature>
<dbReference type="Pfam" id="PF01433">
    <property type="entry name" value="Peptidase_M1"/>
    <property type="match status" value="1"/>
</dbReference>
<keyword evidence="17" id="KW-1185">Reference proteome</keyword>
<evidence type="ECO:0000256" key="10">
    <source>
        <dbReference type="PIRSR" id="PIRSR634016-3"/>
    </source>
</evidence>
<dbReference type="GO" id="GO:0005615">
    <property type="term" value="C:extracellular space"/>
    <property type="evidence" value="ECO:0007669"/>
    <property type="project" value="TreeGrafter"/>
</dbReference>
<feature type="binding site" evidence="10">
    <location>
        <position position="297"/>
    </location>
    <ligand>
        <name>Zn(2+)</name>
        <dbReference type="ChEBI" id="CHEBI:29105"/>
        <note>catalytic</note>
    </ligand>
</feature>
<evidence type="ECO:0000256" key="9">
    <source>
        <dbReference type="PIRSR" id="PIRSR634016-1"/>
    </source>
</evidence>
<dbReference type="AlphaFoldDB" id="A0AAJ1PTC6"/>
<dbReference type="FunFam" id="1.10.390.10:FF:000013">
    <property type="entry name" value="Aminopeptidase N"/>
    <property type="match status" value="1"/>
</dbReference>
<dbReference type="Gene3D" id="2.60.40.1910">
    <property type="match status" value="1"/>
</dbReference>
<dbReference type="EMBL" id="JASDDP010000002">
    <property type="protein sequence ID" value="MDJ1645486.1"/>
    <property type="molecule type" value="Genomic_DNA"/>
</dbReference>
<evidence type="ECO:0000259" key="14">
    <source>
        <dbReference type="Pfam" id="PF11838"/>
    </source>
</evidence>